<dbReference type="OrthoDB" id="4652505at2759"/>
<dbReference type="InterPro" id="IPR016195">
    <property type="entry name" value="Pol/histidinol_Pase-like"/>
</dbReference>
<dbReference type="Proteomes" id="UP000034680">
    <property type="component" value="Unassembled WGS sequence"/>
</dbReference>
<evidence type="ECO:0000313" key="2">
    <source>
        <dbReference type="Proteomes" id="UP000034680"/>
    </source>
</evidence>
<reference evidence="1 2" key="1">
    <citation type="submission" date="2015-05" db="EMBL/GenBank/DDBJ databases">
        <title>Distinctive expansion of gene families associated with plant cell wall degradation and secondary metabolism in the genomes of grapevine trunk pathogens.</title>
        <authorList>
            <person name="Lawrence D.P."/>
            <person name="Travadon R."/>
            <person name="Rolshausen P.E."/>
            <person name="Baumgartner K."/>
        </authorList>
    </citation>
    <scope>NUCLEOTIDE SEQUENCE [LARGE SCALE GENOMIC DNA]</scope>
    <source>
        <strain evidence="1">DA912</strain>
    </source>
</reference>
<keyword evidence="2" id="KW-1185">Reference proteome</keyword>
<gene>
    <name evidence="1" type="ORF">UCDDA912_g09754</name>
</gene>
<evidence type="ECO:0008006" key="3">
    <source>
        <dbReference type="Google" id="ProtNLM"/>
    </source>
</evidence>
<dbReference type="Gene3D" id="3.20.20.140">
    <property type="entry name" value="Metal-dependent hydrolases"/>
    <property type="match status" value="1"/>
</dbReference>
<reference evidence="1 2" key="2">
    <citation type="submission" date="2015-05" db="EMBL/GenBank/DDBJ databases">
        <authorList>
            <person name="Morales-Cruz A."/>
            <person name="Amrine K.C."/>
            <person name="Cantu D."/>
        </authorList>
    </citation>
    <scope>NUCLEOTIDE SEQUENCE [LARGE SCALE GENOMIC DNA]</scope>
    <source>
        <strain evidence="1">DA912</strain>
    </source>
</reference>
<dbReference type="STRING" id="1214573.A0A0G2F6K6"/>
<dbReference type="SUPFAM" id="SSF89550">
    <property type="entry name" value="PHP domain-like"/>
    <property type="match status" value="1"/>
</dbReference>
<dbReference type="AlphaFoldDB" id="A0A0G2F6K6"/>
<dbReference type="EMBL" id="LCUC01000503">
    <property type="protein sequence ID" value="KKY30327.1"/>
    <property type="molecule type" value="Genomic_DNA"/>
</dbReference>
<protein>
    <recommendedName>
        <fullName evidence="3">Polymerase/histidinol phosphatase N-terminal domain-containing protein</fullName>
    </recommendedName>
</protein>
<accession>A0A0G2F6K6</accession>
<organism evidence="1 2">
    <name type="scientific">Diaporthe ampelina</name>
    <dbReference type="NCBI Taxonomy" id="1214573"/>
    <lineage>
        <taxon>Eukaryota</taxon>
        <taxon>Fungi</taxon>
        <taxon>Dikarya</taxon>
        <taxon>Ascomycota</taxon>
        <taxon>Pezizomycotina</taxon>
        <taxon>Sordariomycetes</taxon>
        <taxon>Sordariomycetidae</taxon>
        <taxon>Diaporthales</taxon>
        <taxon>Diaporthaceae</taxon>
        <taxon>Diaporthe</taxon>
    </lineage>
</organism>
<name>A0A0G2F6K6_9PEZI</name>
<comment type="caution">
    <text evidence="1">The sequence shown here is derived from an EMBL/GenBank/DDBJ whole genome shotgun (WGS) entry which is preliminary data.</text>
</comment>
<sequence length="681" mass="74243">MKQLSKDELAALAGNYFAPEGLYQYIKELRFLGSLQCNTTSLVAGQWTEVVITYTVGASGLADGAWIKGTFKFYSDWALLQTSDQKADNYVSAEYEPGQLLPSQTPATVQGLSVRFDQKGHERPFQKAIIIDIVDGYLNPGDKIVVRIGDTRFGARGTRVQTFVEEDFRMRWYIDPVGTSRFAPIKPDLSFNIRSGDIAKLKVITPRVVGPGVDFPIHVHTEDVWGNATVNQSGLHARIKINTGGAGSSLVDTQVSLGTNGWTCGSTTVSLKAEGEHMVTVTLVDVNGTVVRTHKDKVSVSSHLCVPRVLYADLHVHSDDTVGTNSTAYNFSYAQKIAGLDIIGYTANDFNITKDRWEQTLDIIRDSNKAGEVVIFPGTEWCGNSAAGGDHNVVFLDDPSGPIEFPLDKNGNVARSFEWNEQGPSELQPGAWPLDEVYATYAHSPESHLLIPHVGGRRCNLAWHHPRLERLLEVGSAWGHFEWLLQDAVRRGWKMGVCANSDEHRGREVVWTGTITTDGDAKISSVQPFGGVLDVPEEVVERRTENSVSFETHTSGDSDGAVVTFQDGKLPSAVKIQGTLGGYVKVGDPLRGNPHKQQPAFEFEASARDLEGDGGKRWEMAGGAGLFVGAELVDEVALPTQVTGAVPISAQAPGKHQAVYLVGREWDGGKVITSPLFLQWT</sequence>
<proteinExistence type="predicted"/>
<evidence type="ECO:0000313" key="1">
    <source>
        <dbReference type="EMBL" id="KKY30327.1"/>
    </source>
</evidence>